<proteinExistence type="predicted"/>
<evidence type="ECO:0000313" key="2">
    <source>
        <dbReference type="Proteomes" id="UP000199647"/>
    </source>
</evidence>
<evidence type="ECO:0000313" key="1">
    <source>
        <dbReference type="EMBL" id="SER55644.1"/>
    </source>
</evidence>
<dbReference type="STRING" id="1855383.SAMN05216548_12517"/>
<organism evidence="1 2">
    <name type="scientific">Faunimonas pinastri</name>
    <dbReference type="NCBI Taxonomy" id="1855383"/>
    <lineage>
        <taxon>Bacteria</taxon>
        <taxon>Pseudomonadati</taxon>
        <taxon>Pseudomonadota</taxon>
        <taxon>Alphaproteobacteria</taxon>
        <taxon>Hyphomicrobiales</taxon>
        <taxon>Afifellaceae</taxon>
        <taxon>Faunimonas</taxon>
    </lineage>
</organism>
<gene>
    <name evidence="1" type="ORF">SAMN05216548_12517</name>
</gene>
<protein>
    <submittedName>
        <fullName evidence="1">Uncharacterized protein</fullName>
    </submittedName>
</protein>
<name>A0A1H9Q5C5_9HYPH</name>
<dbReference type="AlphaFoldDB" id="A0A1H9Q5C5"/>
<accession>A0A1H9Q5C5</accession>
<dbReference type="EMBL" id="FOFG01000025">
    <property type="protein sequence ID" value="SER55644.1"/>
    <property type="molecule type" value="Genomic_DNA"/>
</dbReference>
<reference evidence="1 2" key="1">
    <citation type="submission" date="2016-10" db="EMBL/GenBank/DDBJ databases">
        <authorList>
            <person name="de Groot N.N."/>
        </authorList>
    </citation>
    <scope>NUCLEOTIDE SEQUENCE [LARGE SCALE GENOMIC DNA]</scope>
    <source>
        <strain evidence="1 2">A52C2</strain>
    </source>
</reference>
<dbReference type="Proteomes" id="UP000199647">
    <property type="component" value="Unassembled WGS sequence"/>
</dbReference>
<sequence>MSGTLGPNLELSPMRTPWIIQNSDSGRWTNLGHGRLSERAGRSRPELRFEDNQDFGAFVKNGEGEVIAGLIGNSRWNGFQFDMLVVPELLLGQGLGS</sequence>
<keyword evidence="2" id="KW-1185">Reference proteome</keyword>